<dbReference type="InParanoid" id="A0A061DJA6"/>
<feature type="region of interest" description="Disordered" evidence="1">
    <location>
        <begin position="446"/>
        <end position="478"/>
    </location>
</feature>
<feature type="compositionally biased region" description="Basic and acidic residues" evidence="1">
    <location>
        <begin position="108"/>
        <end position="123"/>
    </location>
</feature>
<reference evidence="2 3" key="1">
    <citation type="journal article" date="2013" name="Genome Biol.">
        <title>The genome sequence of the most widely cultivated cacao type and its use to identify candidate genes regulating pod color.</title>
        <authorList>
            <person name="Motamayor J.C."/>
            <person name="Mockaitis K."/>
            <person name="Schmutz J."/>
            <person name="Haiminen N."/>
            <person name="Iii D.L."/>
            <person name="Cornejo O."/>
            <person name="Findley S.D."/>
            <person name="Zheng P."/>
            <person name="Utro F."/>
            <person name="Royaert S."/>
            <person name="Saski C."/>
            <person name="Jenkins J."/>
            <person name="Podicheti R."/>
            <person name="Zhao M."/>
            <person name="Scheffler B.E."/>
            <person name="Stack J.C."/>
            <person name="Feltus F.A."/>
            <person name="Mustiga G.M."/>
            <person name="Amores F."/>
            <person name="Phillips W."/>
            <person name="Marelli J.P."/>
            <person name="May G.D."/>
            <person name="Shapiro H."/>
            <person name="Ma J."/>
            <person name="Bustamante C.D."/>
            <person name="Schnell R.J."/>
            <person name="Main D."/>
            <person name="Gilbert D."/>
            <person name="Parida L."/>
            <person name="Kuhn D.N."/>
        </authorList>
    </citation>
    <scope>NUCLEOTIDE SEQUENCE [LARGE SCALE GENOMIC DNA]</scope>
    <source>
        <strain evidence="3">cv. Matina 1-6</strain>
    </source>
</reference>
<feature type="compositionally biased region" description="Basic and acidic residues" evidence="1">
    <location>
        <begin position="554"/>
        <end position="571"/>
    </location>
</feature>
<keyword evidence="3" id="KW-1185">Reference proteome</keyword>
<dbReference type="HOGENOM" id="CLU_381485_0_0_1"/>
<feature type="compositionally biased region" description="Polar residues" evidence="1">
    <location>
        <begin position="125"/>
        <end position="140"/>
    </location>
</feature>
<dbReference type="Proteomes" id="UP000026915">
    <property type="component" value="Chromosome 1"/>
</dbReference>
<dbReference type="OMA" id="FCRICQR"/>
<dbReference type="Gramene" id="EOX92714">
    <property type="protein sequence ID" value="EOX92714"/>
    <property type="gene ID" value="TCM_001613"/>
</dbReference>
<feature type="region of interest" description="Disordered" evidence="1">
    <location>
        <begin position="510"/>
        <end position="595"/>
    </location>
</feature>
<accession>A0A061DJA6</accession>
<name>A0A061DJA6_THECC</name>
<evidence type="ECO:0000256" key="1">
    <source>
        <dbReference type="SAM" id="MobiDB-lite"/>
    </source>
</evidence>
<dbReference type="AlphaFoldDB" id="A0A061DJA6"/>
<feature type="compositionally biased region" description="Polar residues" evidence="1">
    <location>
        <begin position="155"/>
        <end position="164"/>
    </location>
</feature>
<proteinExistence type="predicted"/>
<gene>
    <name evidence="2" type="ORF">TCM_001613</name>
</gene>
<protein>
    <submittedName>
        <fullName evidence="2">Uncharacterized protein</fullName>
    </submittedName>
</protein>
<sequence>MKEMELKDLQSDLEALRKLYGLLQCGGDVQINVVLGERSKLLLKDLLDGATERVLETHKKIIAAAEHGVCATSCSSESEKCRAVPDSQPSVLPYELKAAPGVIRNSMKESNHHAVRSPKDEGCSNKLTTQEGVSQQSRLSFSLDKPENRKKCSEFSKQSSMKQQSTARFLSRDSKHQSQRHDPLGYFYQASGGERNLLERNEKCMKLVKSNETMRQRSLGRFKAMPSIVGSVAGSSRSLASGDNIAKQNEKKGEAANNFSKDIDNVVKHIESHISALRLCSKLADATKGAVPHGLCDMPTSVCPMVQAKEHLVKKNELSHSVEPFSDKDELLLIQLENQGIGKKDDSHGSHQVLGQSENDLLEDITSKKRRIQQKELGQTSEHIVSTDRLNKMVGNQNVNGMVEAGDHKQSHTTSCYVHGLRVPIKQDNITKRPPMPVKMPYLIPTNNGGKEPTPKIGKLRPSIPSQSAGSKASVRPISDKKGLARQILWKQKEGGMGILHNKILLHQQDSEDSATAGSGSSDSEAYSLPSRDSAASVSRRLAHEAYEESSSSDYRDVGESSSSDYRDVGESGRSYPTRTHKAIRPVNSDPDKAKGRLGRLRRFKNKLGLIFHHHHRSNHNDSCGHSRDVHTKSKWTHLHKVFHPRNRHQVQDKIRKARGSNVPVKHQGGHFHALVEGLMQHLKHSKKSKPSKGGIGWPANGQDVHKNRKVKQIHWWQMFQRQRGVKLPNKRRVKIGFMSKKQQLRVPKLRYQTVRQGDIMY</sequence>
<organism evidence="2 3">
    <name type="scientific">Theobroma cacao</name>
    <name type="common">Cacao</name>
    <name type="synonym">Cocoa</name>
    <dbReference type="NCBI Taxonomy" id="3641"/>
    <lineage>
        <taxon>Eukaryota</taxon>
        <taxon>Viridiplantae</taxon>
        <taxon>Streptophyta</taxon>
        <taxon>Embryophyta</taxon>
        <taxon>Tracheophyta</taxon>
        <taxon>Spermatophyta</taxon>
        <taxon>Magnoliopsida</taxon>
        <taxon>eudicotyledons</taxon>
        <taxon>Gunneridae</taxon>
        <taxon>Pentapetalae</taxon>
        <taxon>rosids</taxon>
        <taxon>malvids</taxon>
        <taxon>Malvales</taxon>
        <taxon>Malvaceae</taxon>
        <taxon>Byttnerioideae</taxon>
        <taxon>Theobroma</taxon>
    </lineage>
</organism>
<dbReference type="eggNOG" id="ENOG502S0F7">
    <property type="taxonomic scope" value="Eukaryota"/>
</dbReference>
<feature type="compositionally biased region" description="Basic and acidic residues" evidence="1">
    <location>
        <begin position="144"/>
        <end position="154"/>
    </location>
</feature>
<feature type="region of interest" description="Disordered" evidence="1">
    <location>
        <begin position="108"/>
        <end position="164"/>
    </location>
</feature>
<dbReference type="EMBL" id="CM001879">
    <property type="protein sequence ID" value="EOX92714.1"/>
    <property type="molecule type" value="Genomic_DNA"/>
</dbReference>
<evidence type="ECO:0000313" key="2">
    <source>
        <dbReference type="EMBL" id="EOX92714.1"/>
    </source>
</evidence>
<feature type="compositionally biased region" description="Low complexity" evidence="1">
    <location>
        <begin position="514"/>
        <end position="526"/>
    </location>
</feature>
<evidence type="ECO:0000313" key="3">
    <source>
        <dbReference type="Proteomes" id="UP000026915"/>
    </source>
</evidence>